<dbReference type="Proteomes" id="UP000585474">
    <property type="component" value="Unassembled WGS sequence"/>
</dbReference>
<comment type="caution">
    <text evidence="1">The sequence shown here is derived from an EMBL/GenBank/DDBJ whole genome shotgun (WGS) entry which is preliminary data.</text>
</comment>
<proteinExistence type="predicted"/>
<name>A0A7J0GYK8_9ERIC</name>
<organism evidence="1 2">
    <name type="scientific">Actinidia rufa</name>
    <dbReference type="NCBI Taxonomy" id="165716"/>
    <lineage>
        <taxon>Eukaryota</taxon>
        <taxon>Viridiplantae</taxon>
        <taxon>Streptophyta</taxon>
        <taxon>Embryophyta</taxon>
        <taxon>Tracheophyta</taxon>
        <taxon>Spermatophyta</taxon>
        <taxon>Magnoliopsida</taxon>
        <taxon>eudicotyledons</taxon>
        <taxon>Gunneridae</taxon>
        <taxon>Pentapetalae</taxon>
        <taxon>asterids</taxon>
        <taxon>Ericales</taxon>
        <taxon>Actinidiaceae</taxon>
        <taxon>Actinidia</taxon>
    </lineage>
</organism>
<keyword evidence="2" id="KW-1185">Reference proteome</keyword>
<evidence type="ECO:0000313" key="1">
    <source>
        <dbReference type="EMBL" id="GFZ15909.1"/>
    </source>
</evidence>
<dbReference type="AlphaFoldDB" id="A0A7J0GYK8"/>
<sequence>MGDYFPPKSRVHGSGMEECRSFKGEMFWMACLSWFNKAIVTVVEELEIQEGKEMAMGGYPMAILWSIWNMRNKCVPELNSRLGKFLAFD</sequence>
<gene>
    <name evidence="1" type="ORF">Acr_25g0003180</name>
</gene>
<reference evidence="1 2" key="1">
    <citation type="submission" date="2019-07" db="EMBL/GenBank/DDBJ databases">
        <title>De Novo Assembly of kiwifruit Actinidia rufa.</title>
        <authorList>
            <person name="Sugita-Konishi S."/>
            <person name="Sato K."/>
            <person name="Mori E."/>
            <person name="Abe Y."/>
            <person name="Kisaki G."/>
            <person name="Hamano K."/>
            <person name="Suezawa K."/>
            <person name="Otani M."/>
            <person name="Fukuda T."/>
            <person name="Manabe T."/>
            <person name="Gomi K."/>
            <person name="Tabuchi M."/>
            <person name="Akimitsu K."/>
            <person name="Kataoka I."/>
        </authorList>
    </citation>
    <scope>NUCLEOTIDE SEQUENCE [LARGE SCALE GENOMIC DNA]</scope>
    <source>
        <strain evidence="2">cv. Fuchu</strain>
    </source>
</reference>
<evidence type="ECO:0000313" key="2">
    <source>
        <dbReference type="Proteomes" id="UP000585474"/>
    </source>
</evidence>
<dbReference type="EMBL" id="BJWL01000025">
    <property type="protein sequence ID" value="GFZ15909.1"/>
    <property type="molecule type" value="Genomic_DNA"/>
</dbReference>
<protein>
    <submittedName>
        <fullName evidence="1">Uncharacterized protein</fullName>
    </submittedName>
</protein>
<accession>A0A7J0GYK8</accession>